<protein>
    <recommendedName>
        <fullName evidence="3">Aspartic peptidase domain containing protein</fullName>
    </recommendedName>
</protein>
<name>A0A2P5A3U9_PARAD</name>
<dbReference type="OrthoDB" id="1166097at2759"/>
<evidence type="ECO:0000313" key="1">
    <source>
        <dbReference type="EMBL" id="PON31227.1"/>
    </source>
</evidence>
<evidence type="ECO:0000313" key="2">
    <source>
        <dbReference type="Proteomes" id="UP000237105"/>
    </source>
</evidence>
<proteinExistence type="predicted"/>
<dbReference type="EMBL" id="JXTB01001236">
    <property type="protein sequence ID" value="PON31227.1"/>
    <property type="molecule type" value="Genomic_DNA"/>
</dbReference>
<dbReference type="PANTHER" id="PTHR33240">
    <property type="entry name" value="OS08G0508500 PROTEIN"/>
    <property type="match status" value="1"/>
</dbReference>
<gene>
    <name evidence="1" type="ORF">PanWU01x14_371430</name>
</gene>
<dbReference type="AlphaFoldDB" id="A0A2P5A3U9"/>
<keyword evidence="2" id="KW-1185">Reference proteome</keyword>
<dbReference type="Proteomes" id="UP000237105">
    <property type="component" value="Unassembled WGS sequence"/>
</dbReference>
<accession>A0A2P5A3U9</accession>
<reference evidence="2" key="1">
    <citation type="submission" date="2016-06" db="EMBL/GenBank/DDBJ databases">
        <title>Parallel loss of symbiosis genes in relatives of nitrogen-fixing non-legume Parasponia.</title>
        <authorList>
            <person name="Van Velzen R."/>
            <person name="Holmer R."/>
            <person name="Bu F."/>
            <person name="Rutten L."/>
            <person name="Van Zeijl A."/>
            <person name="Liu W."/>
            <person name="Santuari L."/>
            <person name="Cao Q."/>
            <person name="Sharma T."/>
            <person name="Shen D."/>
            <person name="Roswanjaya Y."/>
            <person name="Wardhani T."/>
            <person name="Kalhor M.S."/>
            <person name="Jansen J."/>
            <person name="Van den Hoogen J."/>
            <person name="Gungor B."/>
            <person name="Hartog M."/>
            <person name="Hontelez J."/>
            <person name="Verver J."/>
            <person name="Yang W.-C."/>
            <person name="Schijlen E."/>
            <person name="Repin R."/>
            <person name="Schilthuizen M."/>
            <person name="Schranz E."/>
            <person name="Heidstra R."/>
            <person name="Miyata K."/>
            <person name="Fedorova E."/>
            <person name="Kohlen W."/>
            <person name="Bisseling T."/>
            <person name="Smit S."/>
            <person name="Geurts R."/>
        </authorList>
    </citation>
    <scope>NUCLEOTIDE SEQUENCE [LARGE SCALE GENOMIC DNA]</scope>
    <source>
        <strain evidence="2">cv. WU1-14</strain>
    </source>
</reference>
<comment type="caution">
    <text evidence="1">The sequence shown here is derived from an EMBL/GenBank/DDBJ whole genome shotgun (WGS) entry which is preliminary data.</text>
</comment>
<evidence type="ECO:0008006" key="3">
    <source>
        <dbReference type="Google" id="ProtNLM"/>
    </source>
</evidence>
<sequence length="127" mass="13849">MGHSVNHLMSGESHTSTAPIIFTQQDLTTVHHPHDDPLVIKLQIGSALVGRVLVDSGSILFLSTFENMGLDRSALRPTCQPLFAFDSTRVYLLGVMTLNVCTAERCLDVDFVVIDCQSSFNVIMGKG</sequence>
<organism evidence="1 2">
    <name type="scientific">Parasponia andersonii</name>
    <name type="common">Sponia andersonii</name>
    <dbReference type="NCBI Taxonomy" id="3476"/>
    <lineage>
        <taxon>Eukaryota</taxon>
        <taxon>Viridiplantae</taxon>
        <taxon>Streptophyta</taxon>
        <taxon>Embryophyta</taxon>
        <taxon>Tracheophyta</taxon>
        <taxon>Spermatophyta</taxon>
        <taxon>Magnoliopsida</taxon>
        <taxon>eudicotyledons</taxon>
        <taxon>Gunneridae</taxon>
        <taxon>Pentapetalae</taxon>
        <taxon>rosids</taxon>
        <taxon>fabids</taxon>
        <taxon>Rosales</taxon>
        <taxon>Cannabaceae</taxon>
        <taxon>Parasponia</taxon>
    </lineage>
</organism>
<dbReference type="PANTHER" id="PTHR33240:SF15">
    <property type="entry name" value="GAG-PRO-LIKE PROTEIN"/>
    <property type="match status" value="1"/>
</dbReference>